<comment type="subunit">
    <text evidence="4">Homodimer.</text>
</comment>
<dbReference type="InterPro" id="IPR023148">
    <property type="entry name" value="tRNA_m1G_MeTrfase_C_sf"/>
</dbReference>
<dbReference type="InterPro" id="IPR002649">
    <property type="entry name" value="tRNA_m1G_MeTrfase_TrmD"/>
</dbReference>
<evidence type="ECO:0000256" key="7">
    <source>
        <dbReference type="ARBA" id="ARBA00022490"/>
    </source>
</evidence>
<feature type="coiled-coil region" evidence="15">
    <location>
        <begin position="670"/>
        <end position="878"/>
    </location>
</feature>
<comment type="catalytic activity">
    <reaction evidence="14">
        <text>guanosine(37) in tRNA + S-adenosyl-L-methionine = N(1)-methylguanosine(37) in tRNA + S-adenosyl-L-homocysteine + H(+)</text>
        <dbReference type="Rhea" id="RHEA:36899"/>
        <dbReference type="Rhea" id="RHEA-COMP:10145"/>
        <dbReference type="Rhea" id="RHEA-COMP:10147"/>
        <dbReference type="ChEBI" id="CHEBI:15378"/>
        <dbReference type="ChEBI" id="CHEBI:57856"/>
        <dbReference type="ChEBI" id="CHEBI:59789"/>
        <dbReference type="ChEBI" id="CHEBI:73542"/>
        <dbReference type="ChEBI" id="CHEBI:74269"/>
        <dbReference type="EC" id="2.1.1.228"/>
    </reaction>
</comment>
<dbReference type="GO" id="GO:0005829">
    <property type="term" value="C:cytosol"/>
    <property type="evidence" value="ECO:0007669"/>
    <property type="project" value="TreeGrafter"/>
</dbReference>
<dbReference type="Proteomes" id="UP000789396">
    <property type="component" value="Unassembled WGS sequence"/>
</dbReference>
<keyword evidence="18" id="KW-1185">Reference proteome</keyword>
<dbReference type="InterPro" id="IPR016009">
    <property type="entry name" value="tRNA_MeTrfase_TRMD/TRM10"/>
</dbReference>
<comment type="subcellular location">
    <subcellularLocation>
        <location evidence="2">Cytoplasm</location>
    </subcellularLocation>
</comment>
<evidence type="ECO:0000256" key="3">
    <source>
        <dbReference type="ARBA" id="ARBA00007630"/>
    </source>
</evidence>
<evidence type="ECO:0000256" key="14">
    <source>
        <dbReference type="ARBA" id="ARBA00047783"/>
    </source>
</evidence>
<keyword evidence="10" id="KW-0949">S-adenosyl-L-methionine</keyword>
<feature type="domain" description="tRNA methyltransferase TRMD/TRM10-type" evidence="16">
    <location>
        <begin position="83"/>
        <end position="244"/>
    </location>
</feature>
<dbReference type="SUPFAM" id="SSF75217">
    <property type="entry name" value="alpha/beta knot"/>
    <property type="match status" value="1"/>
</dbReference>
<evidence type="ECO:0000256" key="10">
    <source>
        <dbReference type="ARBA" id="ARBA00022691"/>
    </source>
</evidence>
<dbReference type="PANTHER" id="PTHR46417">
    <property type="entry name" value="TRNA (GUANINE-N(1)-)-METHYLTRANSFERASE"/>
    <property type="match status" value="1"/>
</dbReference>
<reference evidence="17" key="1">
    <citation type="submission" date="2021-06" db="EMBL/GenBank/DDBJ databases">
        <authorList>
            <person name="Kallberg Y."/>
            <person name="Tangrot J."/>
            <person name="Rosling A."/>
        </authorList>
    </citation>
    <scope>NUCLEOTIDE SEQUENCE</scope>
    <source>
        <strain evidence="17">IN212</strain>
    </source>
</reference>
<dbReference type="InterPro" id="IPR029028">
    <property type="entry name" value="Alpha/beta_knot_MTases"/>
</dbReference>
<dbReference type="AlphaFoldDB" id="A0A9N8VJ58"/>
<dbReference type="EC" id="2.1.1.228" evidence="5"/>
<dbReference type="Gene3D" id="3.40.1280.10">
    <property type="match status" value="1"/>
</dbReference>
<evidence type="ECO:0000256" key="8">
    <source>
        <dbReference type="ARBA" id="ARBA00022603"/>
    </source>
</evidence>
<feature type="coiled-coil region" evidence="15">
    <location>
        <begin position="573"/>
        <end position="605"/>
    </location>
</feature>
<dbReference type="PANTHER" id="PTHR46417:SF1">
    <property type="entry name" value="TRNA (GUANINE-N(1)-)-METHYLTRANSFERASE"/>
    <property type="match status" value="1"/>
</dbReference>
<sequence length="955" mass="110787">MRFGERLTLEVLGSEDKSQHEATISTIEKKITQAPLGKFLFTRESLARDEVKRGVKNFRRGNWSESFNSVANLTKRALWKEMNKTKQDIDDYPYGGGAGMLLKIEPLVWALTSIQELYPQSYFILLSPQGRTFQQKDVERLLNQAPNLVFICGRYEGFDERIVNYVDEQISVGDFITMGGEIPALAITEALIRAVPGVIRVESYQQETFTNSRLDFASYAPPRIFEGLVVPEVLLSGDHQKIAEDINKCDLIILEEILLKLYNTLKDNQRVAIYEEIIEEHYLFSDSEKRELKSGFQQAKLFNHQKNRGKAKKLNLLVVEKMLNQQIQKNPSYGLPDDNTPERQTKLRQLQKKLEKSREKNQRELKGYLEEIFLNFLDATRETSLEILKAARNGEKLEEQFEERFRENEEVKEMLVKVKKEIAEKAAKSSQVLEEELRKIREQSQILCEKYKGSFEEGKKELELLEKRCQEAQEKLSRILGKISARGGEMRVSFGSGIEEKFEGLREFIGIVKNGLEENQEKLLALIIDEDLSFIKETFAQSEIFQLKTLVQSLIPNFDESRDNYTAALIEKTTAINHEKDLLKVQIAELEKERLEKNERILIENIKKVASYNYLPLGEEDLKKLERDSLQKVQEDFTKTQQIVFSHLKECAVILLSSSSGFTNTSGCDLLRLEQQAKTIKNECQAKRNKIQQLENRNRELTTKKQELTTQLAEQEELLDSFQKQIIKAEETEIKYNELELKYRTELQSFQVANNSIQEKEENLELFISLQAKKRELKQLKSTLKTKLENASLLKNLLTNQELLTGLPTESGYQRTLRLIENQLQQVKEQLQTKLSEEEISQLCQLQTEIVKLEMKLEKLSAERMENFQEELAQAKREACAKLPDWEGECEFITKEEKVSKRDQINRAVSSKEVKKAEEKNELPKHLVSVELLYYQPEDRQSIIENEAGTKRVFL</sequence>
<comment type="caution">
    <text evidence="17">The sequence shown here is derived from an EMBL/GenBank/DDBJ whole genome shotgun (WGS) entry which is preliminary data.</text>
</comment>
<organism evidence="17 18">
    <name type="scientific">Racocetra fulgida</name>
    <dbReference type="NCBI Taxonomy" id="60492"/>
    <lineage>
        <taxon>Eukaryota</taxon>
        <taxon>Fungi</taxon>
        <taxon>Fungi incertae sedis</taxon>
        <taxon>Mucoromycota</taxon>
        <taxon>Glomeromycotina</taxon>
        <taxon>Glomeromycetes</taxon>
        <taxon>Diversisporales</taxon>
        <taxon>Gigasporaceae</taxon>
        <taxon>Racocetra</taxon>
    </lineage>
</organism>
<evidence type="ECO:0000259" key="16">
    <source>
        <dbReference type="Pfam" id="PF01746"/>
    </source>
</evidence>
<evidence type="ECO:0000313" key="18">
    <source>
        <dbReference type="Proteomes" id="UP000789396"/>
    </source>
</evidence>
<evidence type="ECO:0000256" key="4">
    <source>
        <dbReference type="ARBA" id="ARBA00011738"/>
    </source>
</evidence>
<dbReference type="GO" id="GO:0002939">
    <property type="term" value="P:tRNA N1-guanine methylation"/>
    <property type="evidence" value="ECO:0007669"/>
    <property type="project" value="TreeGrafter"/>
</dbReference>
<evidence type="ECO:0000256" key="11">
    <source>
        <dbReference type="ARBA" id="ARBA00022694"/>
    </source>
</evidence>
<comment type="similarity">
    <text evidence="3">Belongs to the RNA methyltransferase TrmD family.</text>
</comment>
<keyword evidence="11" id="KW-0819">tRNA processing</keyword>
<keyword evidence="15" id="KW-0175">Coiled coil</keyword>
<evidence type="ECO:0000256" key="12">
    <source>
        <dbReference type="ARBA" id="ARBA00029736"/>
    </source>
</evidence>
<dbReference type="Gene3D" id="1.10.1270.20">
    <property type="entry name" value="tRNA(m1g37)methyltransferase, domain 2"/>
    <property type="match status" value="1"/>
</dbReference>
<dbReference type="GO" id="GO:0052906">
    <property type="term" value="F:tRNA (guanine(37)-N1)-methyltransferase activity"/>
    <property type="evidence" value="ECO:0007669"/>
    <property type="project" value="UniProtKB-EC"/>
</dbReference>
<evidence type="ECO:0000256" key="5">
    <source>
        <dbReference type="ARBA" id="ARBA00012807"/>
    </source>
</evidence>
<evidence type="ECO:0000256" key="2">
    <source>
        <dbReference type="ARBA" id="ARBA00004496"/>
    </source>
</evidence>
<feature type="coiled-coil region" evidence="15">
    <location>
        <begin position="408"/>
        <end position="482"/>
    </location>
</feature>
<dbReference type="OrthoDB" id="6777870at2759"/>
<keyword evidence="9" id="KW-0808">Transferase</keyword>
<dbReference type="InterPro" id="IPR029026">
    <property type="entry name" value="tRNA_m1G_MTases_N"/>
</dbReference>
<dbReference type="Pfam" id="PF01746">
    <property type="entry name" value="tRNA_m1G_MT"/>
    <property type="match status" value="1"/>
</dbReference>
<keyword evidence="7" id="KW-0963">Cytoplasm</keyword>
<evidence type="ECO:0000256" key="15">
    <source>
        <dbReference type="SAM" id="Coils"/>
    </source>
</evidence>
<keyword evidence="8" id="KW-0489">Methyltransferase</keyword>
<name>A0A9N8VJ58_9GLOM</name>
<accession>A0A9N8VJ58</accession>
<gene>
    <name evidence="17" type="ORF">RFULGI_LOCUS196</name>
</gene>
<evidence type="ECO:0000256" key="13">
    <source>
        <dbReference type="ARBA" id="ARBA00033392"/>
    </source>
</evidence>
<proteinExistence type="inferred from homology"/>
<evidence type="ECO:0000256" key="6">
    <source>
        <dbReference type="ARBA" id="ARBA00014679"/>
    </source>
</evidence>
<evidence type="ECO:0000313" key="17">
    <source>
        <dbReference type="EMBL" id="CAG8450278.1"/>
    </source>
</evidence>
<dbReference type="EMBL" id="CAJVPZ010000034">
    <property type="protein sequence ID" value="CAG8450278.1"/>
    <property type="molecule type" value="Genomic_DNA"/>
</dbReference>
<protein>
    <recommendedName>
        <fullName evidence="6">tRNA (guanine-N(1)-)-methyltransferase</fullName>
        <ecNumber evidence="5">2.1.1.228</ecNumber>
    </recommendedName>
    <alternativeName>
        <fullName evidence="12">M1G-methyltransferase</fullName>
    </alternativeName>
    <alternativeName>
        <fullName evidence="13">tRNA [GM37] methyltransferase</fullName>
    </alternativeName>
</protein>
<comment type="function">
    <text evidence="1">Specifically methylates guanosine-37 in various tRNAs.</text>
</comment>
<evidence type="ECO:0000256" key="9">
    <source>
        <dbReference type="ARBA" id="ARBA00022679"/>
    </source>
</evidence>
<evidence type="ECO:0000256" key="1">
    <source>
        <dbReference type="ARBA" id="ARBA00002634"/>
    </source>
</evidence>